<dbReference type="PANTHER" id="PTHR35671:SF1">
    <property type="entry name" value="PROTEIN TOPAZ1"/>
    <property type="match status" value="1"/>
</dbReference>
<keyword evidence="5" id="KW-0221">Differentiation</keyword>
<feature type="compositionally biased region" description="Pro residues" evidence="9">
    <location>
        <begin position="1044"/>
        <end position="1053"/>
    </location>
</feature>
<keyword evidence="12" id="KW-1185">Reference proteome</keyword>
<feature type="compositionally biased region" description="Polar residues" evidence="9">
    <location>
        <begin position="1066"/>
        <end position="1086"/>
    </location>
</feature>
<feature type="region of interest" description="Disordered" evidence="9">
    <location>
        <begin position="1219"/>
        <end position="1317"/>
    </location>
</feature>
<keyword evidence="8" id="KW-0863">Zinc-finger</keyword>
<comment type="subcellular location">
    <subcellularLocation>
        <location evidence="2">Cytoplasm</location>
        <location evidence="2">Cytosol</location>
    </subcellularLocation>
</comment>
<feature type="compositionally biased region" description="Gly residues" evidence="9">
    <location>
        <begin position="716"/>
        <end position="725"/>
    </location>
</feature>
<sequence length="2109" mass="228645">MLPSTGRVKLNRSVLKVNGNNGLPSVPRRRRPFKVLYSPTGETHGDPNRIRNTLECSSQNSEVKTKDDSVLGNTESSVLKSENHNFPPYLGTEKGHLASETAVGKTTAVPADSGELRSPPLTGCEGMELSKRNYFKYTGNNFEVEVDGPYTRSKYVQAKVGGPHTRSKSATRRNGVIAGHKKELCCRLQFAVSFGSGGSNKLTDTTNTFNQAISKGENSRHVSYYIKSDLSVKSRVRACGAAVNARDVAAGKAPATLAKKAGKSVLRRTRSIERKRNVSCLESDKAVEEQSPAQSRKITNISANNRVSSALKLAQGREGKFEVENLRSVTSATSAGTVRRGAESTEGDAGHAVKGAFSLLNGISNIDRSPIVTRHRPKPPVSSPSCPQRSVRRVVKTLCCALCGEFKYTPPKRRRLTRVEPVGVRVTGRCRASVLSRVVGLEQPKVRVKTRKNCTSTIKAPKKLVIWIGRYPKVKLCDVAQVCDVSVGGFSCLLPAQLLTSKVVHCFKWDYRREVSLLGPNCHSGGSHGSEMTRERPSRKKSHHCSQCGKSGQLLTLTEIHQCMHTGEHGLTESNRSASLTASECGMSEASTNGFACLSLGKQQVSRGSSGAGTHDRSILEDSGTPSDDVETGKPVAKRMRLLHYVSVDITPKQSSPSETELDPGIAMASLEDSGTWSEMPCDVPPHLHTSHVCRSHSNATDTPVRSHHSVTQDGGWRGGPGGGDKSLESPANGTLSTWSVENEVGGDPPSDSNTEDQDLFSCRRVVAYMKRLHLSCARTYLSWPFPKPDSAQSLSVTSSVLNANGTLTPPAESESSTVGCVNGALVNGNGDSLVRAERTRVLPSHCTLSEYTPQTSYQVYAHRNGMKRDGKEGEGNMMEEKDMSNGIGGEADESVTQFSLSPDTSSKVYPSRPLCNKKPQSQLRTRGLHRNKASTSPPPKAPISTLLTPPQNHSETDTALSVSSSLSQTDTDTVSCLSPPKTDFVSTFPPPKVIGGSETDTPHFSTPSPDPASTPSPIGLGSDIDTATAFLLFSSASQNIETSPPPSSPTPSSPRRKDEGVAMFNATSSPSAVDSETDTSHSAESSPLPPDFCLSAESSFLSSSSSLLPQEKREGVEVQRRGEGEKGEGALSGDERKDELEVLVLPGSEYSSPKKQEQQRPEQKSTQAGSSLSKPKEGEAVVATISSLTPGILGGQTPILCITRLMLQTQSYSEEDDDCVDQKEKLSSAVSVGTQAQATSTDDEDGTCGEEGQSQSSGDGRLEPVKTQPCTDDVNHHNQSTSCIKVTSENQTAGTPSSSGSPTQHQEVEVRAGSKVKLASEPKADLLDEFTAYEQDILLVDVLLDDPELFGSLPQNRDPMRGSTRGCRAPRARTTIGAGRALLLTGAGPSWATEKSSTTGTDGPPGSKTDQRRIIHFKDVESAGRSWRPVASSNPKPALVHSNSWAPTVHALHPDQGGTDYNYSPMKAEIPERAQAIQSLNSFKSTLPYLMTGDSWCNGHTTSYKDPAAADTGPQRQFDSYCKYYFSMSDCFHKTCWFLHVPKRGDEKFCVETVLRFVRSSNPVCLQRAVSVFTSYYQSSPPGVYHTPLVLNSLLAALLKAGFLSDIITVLHVSTAHNILPSPAFLLALFDYVGEKDQSVLPELIQLTSKMVDAGLGLNVDQCERVLHMFLQSPQYHPTDSPGNYTTKPGNHRSMNTEAPTPEALSLAHALVELCSQQEDWGRLGVVFRSICHSHRSLVELQHFSGCVAIALLEGDKDRLALPFASFSETVYQETEDWEAGLIKTFLGRIGVSLMFRYHKTQQWAKGRRLVDVLSRLKVNYSTLKGLFGNEDGASRCRLITIATELFLRSDSVEGALNTLRDNEWFLSSCVWPCSVEDVAERTTVLVRLAEKTSHRDTLEVLTNLPGLKEPADLADISIYGCLFNDHLKSCVDRQTVTVASDTLGFMLSKSLAVDPLLLHTLLHKLGKQNIWLRARALFKQALCLGYYPGVKSVPGSLALTVPCSLGEMEIALAFEMVLTLNATTILNTTDTPQSIIVTLKRTGDSESEYLAAGSRLLSAAIVPNPKLTVHYTAVNSCQEQLFTVDSHTARRWLRHNHTWANEVWTHS</sequence>
<reference evidence="12" key="1">
    <citation type="submission" date="2018-06" db="EMBL/GenBank/DDBJ databases">
        <title>Genome assembly of Danube salmon.</title>
        <authorList>
            <person name="Macqueen D.J."/>
            <person name="Gundappa M.K."/>
        </authorList>
    </citation>
    <scope>NUCLEOTIDE SEQUENCE [LARGE SCALE GENOMIC DNA]</scope>
</reference>
<feature type="region of interest" description="Disordered" evidence="9">
    <location>
        <begin position="867"/>
        <end position="1181"/>
    </location>
</feature>
<comment type="function">
    <text evidence="1">Important for normal spermatogenesis and male fertility. Specifically required for progression to the post-meiotic stages of spermatocyte development. Seems to be necessary for normal expression levels of a number of testis-expressed gene transcripts, although its role in this process is unclear.</text>
</comment>
<feature type="compositionally biased region" description="Polar residues" evidence="9">
    <location>
        <begin position="946"/>
        <end position="977"/>
    </location>
</feature>
<feature type="compositionally biased region" description="Basic and acidic residues" evidence="9">
    <location>
        <begin position="1307"/>
        <end position="1317"/>
    </location>
</feature>
<dbReference type="GO" id="GO:0030154">
    <property type="term" value="P:cell differentiation"/>
    <property type="evidence" value="ECO:0007669"/>
    <property type="project" value="UniProtKB-KW"/>
</dbReference>
<dbReference type="GO" id="GO:0008270">
    <property type="term" value="F:zinc ion binding"/>
    <property type="evidence" value="ECO:0007669"/>
    <property type="project" value="UniProtKB-KW"/>
</dbReference>
<keyword evidence="8" id="KW-0862">Zinc</keyword>
<feature type="compositionally biased region" description="Basic and acidic residues" evidence="9">
    <location>
        <begin position="1153"/>
        <end position="1164"/>
    </location>
</feature>
<protein>
    <recommendedName>
        <fullName evidence="3">Protein TOPAZ1</fullName>
    </recommendedName>
    <alternativeName>
        <fullName evidence="7">Testis- and ovary-specific PAZ domain-containing protein 1</fullName>
    </alternativeName>
</protein>
<evidence type="ECO:0000256" key="6">
    <source>
        <dbReference type="ARBA" id="ARBA00022871"/>
    </source>
</evidence>
<evidence type="ECO:0000256" key="5">
    <source>
        <dbReference type="ARBA" id="ARBA00022782"/>
    </source>
</evidence>
<name>A0A4W5N8A7_9TELE</name>
<dbReference type="Pfam" id="PF14669">
    <property type="entry name" value="Asp_Glu_race_2"/>
    <property type="match status" value="1"/>
</dbReference>
<evidence type="ECO:0000256" key="7">
    <source>
        <dbReference type="ARBA" id="ARBA00031943"/>
    </source>
</evidence>
<dbReference type="GO" id="GO:0048137">
    <property type="term" value="P:spermatocyte division"/>
    <property type="evidence" value="ECO:0007669"/>
    <property type="project" value="TreeGrafter"/>
</dbReference>
<evidence type="ECO:0000256" key="1">
    <source>
        <dbReference type="ARBA" id="ARBA00002132"/>
    </source>
</evidence>
<keyword evidence="8" id="KW-0479">Metal-binding</keyword>
<keyword evidence="4" id="KW-0963">Cytoplasm</keyword>
<dbReference type="PROSITE" id="PS50157">
    <property type="entry name" value="ZINC_FINGER_C2H2_2"/>
    <property type="match status" value="1"/>
</dbReference>
<dbReference type="InterPro" id="IPR029435">
    <property type="entry name" value="TOPAZ1_dom"/>
</dbReference>
<dbReference type="GeneTree" id="ENSGT00390000012495"/>
<feature type="region of interest" description="Disordered" evidence="9">
    <location>
        <begin position="693"/>
        <end position="757"/>
    </location>
</feature>
<feature type="region of interest" description="Disordered" evidence="9">
    <location>
        <begin position="282"/>
        <end position="301"/>
    </location>
</feature>
<evidence type="ECO:0000256" key="3">
    <source>
        <dbReference type="ARBA" id="ARBA00016464"/>
    </source>
</evidence>
<reference evidence="11" key="3">
    <citation type="submission" date="2025-09" db="UniProtKB">
        <authorList>
            <consortium name="Ensembl"/>
        </authorList>
    </citation>
    <scope>IDENTIFICATION</scope>
</reference>
<dbReference type="Ensembl" id="ENSHHUT00000048698.1">
    <property type="protein sequence ID" value="ENSHHUP00000046977.1"/>
    <property type="gene ID" value="ENSHHUG00000028561.1"/>
</dbReference>
<reference evidence="11" key="2">
    <citation type="submission" date="2025-08" db="UniProtKB">
        <authorList>
            <consortium name="Ensembl"/>
        </authorList>
    </citation>
    <scope>IDENTIFICATION</scope>
</reference>
<evidence type="ECO:0000313" key="12">
    <source>
        <dbReference type="Proteomes" id="UP000314982"/>
    </source>
</evidence>
<feature type="compositionally biased region" description="Polar residues" evidence="9">
    <location>
        <begin position="1278"/>
        <end position="1294"/>
    </location>
</feature>
<evidence type="ECO:0000256" key="4">
    <source>
        <dbReference type="ARBA" id="ARBA00022490"/>
    </source>
</evidence>
<accession>A0A4W5N8A7</accession>
<feature type="compositionally biased region" description="Polar residues" evidence="9">
    <location>
        <begin position="730"/>
        <end position="741"/>
    </location>
</feature>
<dbReference type="InterPro" id="IPR038952">
    <property type="entry name" value="TOPAZ1"/>
</dbReference>
<dbReference type="STRING" id="62062.ENSHHUP00000046977"/>
<feature type="compositionally biased region" description="Low complexity" evidence="9">
    <location>
        <begin position="1295"/>
        <end position="1304"/>
    </location>
</feature>
<dbReference type="GO" id="GO:0005829">
    <property type="term" value="C:cytosol"/>
    <property type="evidence" value="ECO:0007669"/>
    <property type="project" value="UniProtKB-SubCell"/>
</dbReference>
<feature type="region of interest" description="Disordered" evidence="9">
    <location>
        <begin position="1388"/>
        <end position="1413"/>
    </location>
</feature>
<feature type="region of interest" description="Disordered" evidence="9">
    <location>
        <begin position="606"/>
        <end position="634"/>
    </location>
</feature>
<evidence type="ECO:0000256" key="9">
    <source>
        <dbReference type="SAM" id="MobiDB-lite"/>
    </source>
</evidence>
<feature type="compositionally biased region" description="Basic and acidic residues" evidence="9">
    <location>
        <begin position="867"/>
        <end position="884"/>
    </location>
</feature>
<proteinExistence type="predicted"/>
<feature type="compositionally biased region" description="Polar residues" evidence="9">
    <location>
        <begin position="291"/>
        <end position="301"/>
    </location>
</feature>
<evidence type="ECO:0000313" key="11">
    <source>
        <dbReference type="Ensembl" id="ENSHHUP00000046977.1"/>
    </source>
</evidence>
<evidence type="ECO:0000259" key="10">
    <source>
        <dbReference type="PROSITE" id="PS50157"/>
    </source>
</evidence>
<feature type="domain" description="C2H2-type" evidence="10">
    <location>
        <begin position="543"/>
        <end position="570"/>
    </location>
</feature>
<feature type="compositionally biased region" description="Polar residues" evidence="9">
    <location>
        <begin position="895"/>
        <end position="909"/>
    </location>
</feature>
<feature type="compositionally biased region" description="Low complexity" evidence="9">
    <location>
        <begin position="1095"/>
        <end position="1109"/>
    </location>
</feature>
<dbReference type="Proteomes" id="UP000314982">
    <property type="component" value="Unassembled WGS sequence"/>
</dbReference>
<dbReference type="InterPro" id="IPR013087">
    <property type="entry name" value="Znf_C2H2_type"/>
</dbReference>
<evidence type="ECO:0000256" key="8">
    <source>
        <dbReference type="PROSITE-ProRule" id="PRU00042"/>
    </source>
</evidence>
<feature type="region of interest" description="Disordered" evidence="9">
    <location>
        <begin position="525"/>
        <end position="545"/>
    </location>
</feature>
<feature type="compositionally biased region" description="Basic and acidic residues" evidence="9">
    <location>
        <begin position="1111"/>
        <end position="1141"/>
    </location>
</feature>
<evidence type="ECO:0000256" key="2">
    <source>
        <dbReference type="ARBA" id="ARBA00004514"/>
    </source>
</evidence>
<keyword evidence="6" id="KW-0744">Spermatogenesis</keyword>
<feature type="compositionally biased region" description="Polar residues" evidence="9">
    <location>
        <begin position="1229"/>
        <end position="1241"/>
    </location>
</feature>
<dbReference type="PANTHER" id="PTHR35671">
    <property type="entry name" value="PROTEIN TOPAZ1"/>
    <property type="match status" value="1"/>
</dbReference>
<organism evidence="11 12">
    <name type="scientific">Hucho hucho</name>
    <name type="common">huchen</name>
    <dbReference type="NCBI Taxonomy" id="62062"/>
    <lineage>
        <taxon>Eukaryota</taxon>
        <taxon>Metazoa</taxon>
        <taxon>Chordata</taxon>
        <taxon>Craniata</taxon>
        <taxon>Vertebrata</taxon>
        <taxon>Euteleostomi</taxon>
        <taxon>Actinopterygii</taxon>
        <taxon>Neopterygii</taxon>
        <taxon>Teleostei</taxon>
        <taxon>Protacanthopterygii</taxon>
        <taxon>Salmoniformes</taxon>
        <taxon>Salmonidae</taxon>
        <taxon>Salmoninae</taxon>
        <taxon>Hucho</taxon>
    </lineage>
</organism>